<reference evidence="3 4" key="1">
    <citation type="submission" date="2023-02" db="EMBL/GenBank/DDBJ databases">
        <authorList>
            <person name="Liu G."/>
        </authorList>
    </citation>
    <scope>NUCLEOTIDE SEQUENCE [LARGE SCALE GENOMIC DNA]</scope>
    <source>
        <strain evidence="3 4">DSM 23008</strain>
    </source>
</reference>
<evidence type="ECO:0000313" key="3">
    <source>
        <dbReference type="EMBL" id="WDF05861.1"/>
    </source>
</evidence>
<dbReference type="RefSeq" id="WP_274273540.1">
    <property type="nucleotide sequence ID" value="NZ_CP117834.1"/>
</dbReference>
<protein>
    <submittedName>
        <fullName evidence="3">Tyrosine-type recombinase/integrase</fullName>
    </submittedName>
</protein>
<dbReference type="PROSITE" id="PS51898">
    <property type="entry name" value="TYR_RECOMBINASE"/>
    <property type="match status" value="1"/>
</dbReference>
<sequence>MCPLSYYSQNRLKEFELLTPKNSSKRTIQIDEFVLGELKTLKKIMNEYKLRKGKEYNDQGFIFVDTNRKPGYPMIIKTVGRRIKRILKLAQLDESLTPHSPRLTHTSLLAEAGVSLEEIMERLGHKNDSVTRDVYLHVSKSRKKEAAVKFSNLMDSVRNKNSG</sequence>
<accession>A0ABY7WED2</accession>
<dbReference type="InterPro" id="IPR011010">
    <property type="entry name" value="DNA_brk_join_enz"/>
</dbReference>
<keyword evidence="4" id="KW-1185">Reference proteome</keyword>
<evidence type="ECO:0000313" key="4">
    <source>
        <dbReference type="Proteomes" id="UP001215143"/>
    </source>
</evidence>
<keyword evidence="1" id="KW-0233">DNA recombination</keyword>
<dbReference type="Pfam" id="PF00589">
    <property type="entry name" value="Phage_integrase"/>
    <property type="match status" value="1"/>
</dbReference>
<name>A0ABY7WED2_9BACI</name>
<proteinExistence type="predicted"/>
<organism evidence="3 4">
    <name type="scientific">Shouchella hunanensis</name>
    <dbReference type="NCBI Taxonomy" id="766894"/>
    <lineage>
        <taxon>Bacteria</taxon>
        <taxon>Bacillati</taxon>
        <taxon>Bacillota</taxon>
        <taxon>Bacilli</taxon>
        <taxon>Bacillales</taxon>
        <taxon>Bacillaceae</taxon>
        <taxon>Shouchella</taxon>
    </lineage>
</organism>
<dbReference type="InterPro" id="IPR013762">
    <property type="entry name" value="Integrase-like_cat_sf"/>
</dbReference>
<gene>
    <name evidence="3" type="ORF">PQ477_03425</name>
</gene>
<dbReference type="Gene3D" id="1.10.443.10">
    <property type="entry name" value="Intergrase catalytic core"/>
    <property type="match status" value="1"/>
</dbReference>
<evidence type="ECO:0000259" key="2">
    <source>
        <dbReference type="PROSITE" id="PS51898"/>
    </source>
</evidence>
<evidence type="ECO:0000256" key="1">
    <source>
        <dbReference type="ARBA" id="ARBA00023172"/>
    </source>
</evidence>
<feature type="domain" description="Tyr recombinase" evidence="2">
    <location>
        <begin position="1"/>
        <end position="148"/>
    </location>
</feature>
<dbReference type="SUPFAM" id="SSF56349">
    <property type="entry name" value="DNA breaking-rejoining enzymes"/>
    <property type="match status" value="1"/>
</dbReference>
<dbReference type="EMBL" id="CP117834">
    <property type="protein sequence ID" value="WDF05861.1"/>
    <property type="molecule type" value="Genomic_DNA"/>
</dbReference>
<dbReference type="Proteomes" id="UP001215143">
    <property type="component" value="Chromosome"/>
</dbReference>
<dbReference type="InterPro" id="IPR002104">
    <property type="entry name" value="Integrase_catalytic"/>
</dbReference>